<dbReference type="Proteomes" id="UP000828048">
    <property type="component" value="Chromosome 2"/>
</dbReference>
<gene>
    <name evidence="1" type="ORF">Vadar_024589</name>
</gene>
<evidence type="ECO:0000313" key="1">
    <source>
        <dbReference type="EMBL" id="KAH7835269.1"/>
    </source>
</evidence>
<organism evidence="1 2">
    <name type="scientific">Vaccinium darrowii</name>
    <dbReference type="NCBI Taxonomy" id="229202"/>
    <lineage>
        <taxon>Eukaryota</taxon>
        <taxon>Viridiplantae</taxon>
        <taxon>Streptophyta</taxon>
        <taxon>Embryophyta</taxon>
        <taxon>Tracheophyta</taxon>
        <taxon>Spermatophyta</taxon>
        <taxon>Magnoliopsida</taxon>
        <taxon>eudicotyledons</taxon>
        <taxon>Gunneridae</taxon>
        <taxon>Pentapetalae</taxon>
        <taxon>asterids</taxon>
        <taxon>Ericales</taxon>
        <taxon>Ericaceae</taxon>
        <taxon>Vaccinioideae</taxon>
        <taxon>Vaccinieae</taxon>
        <taxon>Vaccinium</taxon>
    </lineage>
</organism>
<protein>
    <submittedName>
        <fullName evidence="1">Uncharacterized protein</fullName>
    </submittedName>
</protein>
<evidence type="ECO:0000313" key="2">
    <source>
        <dbReference type="Proteomes" id="UP000828048"/>
    </source>
</evidence>
<reference evidence="1 2" key="1">
    <citation type="journal article" date="2021" name="Hortic Res">
        <title>High-quality reference genome and annotation aids understanding of berry development for evergreen blueberry (Vaccinium darrowii).</title>
        <authorList>
            <person name="Yu J."/>
            <person name="Hulse-Kemp A.M."/>
            <person name="Babiker E."/>
            <person name="Staton M."/>
        </authorList>
    </citation>
    <scope>NUCLEOTIDE SEQUENCE [LARGE SCALE GENOMIC DNA]</scope>
    <source>
        <strain evidence="2">cv. NJ 8807/NJ 8810</strain>
        <tissue evidence="1">Young leaf</tissue>
    </source>
</reference>
<name>A0ACB7X3G5_9ERIC</name>
<dbReference type="EMBL" id="CM037152">
    <property type="protein sequence ID" value="KAH7835269.1"/>
    <property type="molecule type" value="Genomic_DNA"/>
</dbReference>
<comment type="caution">
    <text evidence="1">The sequence shown here is derived from an EMBL/GenBank/DDBJ whole genome shotgun (WGS) entry which is preliminary data.</text>
</comment>
<keyword evidence="2" id="KW-1185">Reference proteome</keyword>
<sequence length="1161" mass="129731">MVGLWIIEGELNASAISASVSSRHSSISRRSYNSDPEEVKKEGGRGAQRLPFIGPSDLSRDRNLKVEAGWIFKRRDQGLDASSEQSENANEDILIFFFQLDLATQLQRALNLEDYEYAQQLRNKLTEVETEVIKMQEGRRGSNSKSSAQDISIKILRVRSDLQNAIQSENYSLAAELRDKIAKLEAESLAATATAQLYENAQYAFRLGQKVRHKIFGYRGVICGMDPFCCESSSWKDIAKVEKLSRGPEQPFYQVLVDVRSDPELLVVYVPEENLLPPDQPDKGRFDHPYMSFLFYGMDSAGDFIPIKQLREKYNRPRHELPYDGPEENGDDSSCTSSRSIAQLHAHLFVTGLHKDPLASTKLIESYAQMGTLKPAQLVFDHFPNPDSFMWGVLIKCYVWDGLFGEAIALYNRMVYHETHMTKFTFPSVLRACSGFGDLGLGQKVHGRIIKCGFESDSVVGTSLVSMYGEAGSLYNACEVFDGMSVRDVVSWSSIISSYVQNGEASGGLRVFCEMIMEGQEPDSVTMLGVAEACAELGILRLAKSVHGYVVRKKIVSDGSLDTSLIAMYGKCGDLRSVEVVFDNIIQRSTSSWTAMITCYYQNRCYQDALLIFVAMQESNVQPNAVTMMGILSCCARLGWLREGKSVHCFVVRKAIDMGCDPLGPMLIDLYANCGKVVYCQKIFDKTQEKHVVSWNMIISGYVREGLSKEALMLYVQMQSLGILPDSFTLPTVLSACGDLSFSWFGHQIHGHIIKTGVASEFVKNSLIDMYSKCGFVDSAFMIFNEDQKRSVVTWNSMICGFSQNGKSLEAISLFDSMYSNCLEIDEVTFLIVIQACSNLGYLEKAKWVHHKLITYGIGRDTHIDTALTDMYAKCGELQMAQRVFDTMLERSVVSWSAIIGGYGMHGEIDAAISLFKQMVGSGIQPNEVTFTNILSACSHAGYVDEGKSYFSSMIRDFSVVPTSEHFSCMVDLLSRAGDLDGAYRFVNTMPFAVDASILGALLNGCRSHRRMDMTKSILRDLLTIETDDTGYYTLLSNIFAEGGDWDEFRMVRSMMTHMGLRKVQGYSTIEIDKTVHRFGANDKSHSQASEIFTVLDDLQCFASMAACESQRPDIAIEIARDINTWGQKGELGWNWSKMTKVKTCGSEQGVKGEAWRQNKN</sequence>
<proteinExistence type="predicted"/>
<accession>A0ACB7X3G5</accession>